<reference evidence="1" key="1">
    <citation type="submission" date="2014-11" db="EMBL/GenBank/DDBJ databases">
        <authorList>
            <person name="Amaro Gonzalez C."/>
        </authorList>
    </citation>
    <scope>NUCLEOTIDE SEQUENCE</scope>
</reference>
<evidence type="ECO:0000313" key="1">
    <source>
        <dbReference type="EMBL" id="JAH47665.1"/>
    </source>
</evidence>
<organism evidence="1">
    <name type="scientific">Anguilla anguilla</name>
    <name type="common">European freshwater eel</name>
    <name type="synonym">Muraena anguilla</name>
    <dbReference type="NCBI Taxonomy" id="7936"/>
    <lineage>
        <taxon>Eukaryota</taxon>
        <taxon>Metazoa</taxon>
        <taxon>Chordata</taxon>
        <taxon>Craniata</taxon>
        <taxon>Vertebrata</taxon>
        <taxon>Euteleostomi</taxon>
        <taxon>Actinopterygii</taxon>
        <taxon>Neopterygii</taxon>
        <taxon>Teleostei</taxon>
        <taxon>Anguilliformes</taxon>
        <taxon>Anguillidae</taxon>
        <taxon>Anguilla</taxon>
    </lineage>
</organism>
<sequence>MQTPTSVGAFVSTLKISKEIRPKKPGVVSDLCKSTDLINQLNA</sequence>
<dbReference type="AlphaFoldDB" id="A0A0E9T3T7"/>
<accession>A0A0E9T3T7</accession>
<protein>
    <submittedName>
        <fullName evidence="1">Uncharacterized protein</fullName>
    </submittedName>
</protein>
<reference evidence="1" key="2">
    <citation type="journal article" date="2015" name="Fish Shellfish Immunol.">
        <title>Early steps in the European eel (Anguilla anguilla)-Vibrio vulnificus interaction in the gills: Role of the RtxA13 toxin.</title>
        <authorList>
            <person name="Callol A."/>
            <person name="Pajuelo D."/>
            <person name="Ebbesson L."/>
            <person name="Teles M."/>
            <person name="MacKenzie S."/>
            <person name="Amaro C."/>
        </authorList>
    </citation>
    <scope>NUCLEOTIDE SEQUENCE</scope>
</reference>
<dbReference type="EMBL" id="GBXM01060912">
    <property type="protein sequence ID" value="JAH47665.1"/>
    <property type="molecule type" value="Transcribed_RNA"/>
</dbReference>
<name>A0A0E9T3T7_ANGAN</name>
<proteinExistence type="predicted"/>